<dbReference type="Proteomes" id="UP000061382">
    <property type="component" value="Chromosome"/>
</dbReference>
<protein>
    <recommendedName>
        <fullName evidence="2">DUF1206 domain-containing protein</fullName>
    </recommendedName>
</protein>
<keyword evidence="4" id="KW-1185">Reference proteome</keyword>
<dbReference type="EMBL" id="CP012643">
    <property type="protein sequence ID" value="ALI97675.1"/>
    <property type="molecule type" value="Genomic_DNA"/>
</dbReference>
<evidence type="ECO:0000313" key="3">
    <source>
        <dbReference type="EMBL" id="ALI97675.1"/>
    </source>
</evidence>
<feature type="domain" description="DUF1206" evidence="2">
    <location>
        <begin position="193"/>
        <end position="261"/>
    </location>
</feature>
<accession>A0A0P0CRF8</accession>
<sequence length="267" mass="28538">MNRQNKSRIESFAKSGYVAKGMVYILVGVLTAMFAFGIGGEKASNTDALYQVKEFPGGSLLLGILATGLAGYALWRLTQAIKDTENKGTDAKGIGRRLAYAFSGLLYGSLAFLAFKIGLGNETSSGGSGSREKSVLSELLDHQYGKWVAIAIGLITIGNGLNQLRKAITSSFLKDVKGLPRDRFNFLKKAGQAGFAARGVVFCIIGFLFVRAAWRQNPQGAEGTEGAFTFLQTSPFGNVLLAIVAIGLVGYGIFMFVQAKYSDISID</sequence>
<dbReference type="AlphaFoldDB" id="A0A0P0CRF8"/>
<dbReference type="Pfam" id="PF06724">
    <property type="entry name" value="DUF1206"/>
    <property type="match status" value="3"/>
</dbReference>
<keyword evidence="1" id="KW-0812">Transmembrane</keyword>
<dbReference type="RefSeq" id="WP_062541955.1">
    <property type="nucleotide sequence ID" value="NZ_CP012643.1"/>
</dbReference>
<feature type="transmembrane region" description="Helical" evidence="1">
    <location>
        <begin position="234"/>
        <end position="257"/>
    </location>
</feature>
<feature type="transmembrane region" description="Helical" evidence="1">
    <location>
        <begin position="195"/>
        <end position="214"/>
    </location>
</feature>
<feature type="transmembrane region" description="Helical" evidence="1">
    <location>
        <begin position="144"/>
        <end position="161"/>
    </location>
</feature>
<dbReference type="STRING" id="512763.DC20_00040"/>
<proteinExistence type="predicted"/>
<dbReference type="KEGG" id="rti:DC20_00040"/>
<evidence type="ECO:0000313" key="4">
    <source>
        <dbReference type="Proteomes" id="UP000061382"/>
    </source>
</evidence>
<feature type="transmembrane region" description="Helical" evidence="1">
    <location>
        <begin position="21"/>
        <end position="39"/>
    </location>
</feature>
<organism evidence="3 4">
    <name type="scientific">Rufibacter tibetensis</name>
    <dbReference type="NCBI Taxonomy" id="512763"/>
    <lineage>
        <taxon>Bacteria</taxon>
        <taxon>Pseudomonadati</taxon>
        <taxon>Bacteroidota</taxon>
        <taxon>Cytophagia</taxon>
        <taxon>Cytophagales</taxon>
        <taxon>Hymenobacteraceae</taxon>
        <taxon>Rufibacter</taxon>
    </lineage>
</organism>
<reference evidence="3 4" key="1">
    <citation type="submission" date="2015-08" db="EMBL/GenBank/DDBJ databases">
        <title>Complete genome sequence of Rufibacter tibetensis strain 1351t, a radiation-resistant bacterium from tibet plateau.</title>
        <authorList>
            <person name="Dai J."/>
        </authorList>
    </citation>
    <scope>NUCLEOTIDE SEQUENCE [LARGE SCALE GENOMIC DNA]</scope>
    <source>
        <strain evidence="3 4">1351</strain>
    </source>
</reference>
<feature type="domain" description="DUF1206" evidence="2">
    <location>
        <begin position="99"/>
        <end position="169"/>
    </location>
</feature>
<dbReference type="PATRIC" id="fig|512763.3.peg.7"/>
<dbReference type="OrthoDB" id="5702018at2"/>
<feature type="transmembrane region" description="Helical" evidence="1">
    <location>
        <begin position="59"/>
        <end position="77"/>
    </location>
</feature>
<gene>
    <name evidence="3" type="ORF">DC20_00040</name>
</gene>
<name>A0A0P0CRF8_9BACT</name>
<feature type="transmembrane region" description="Helical" evidence="1">
    <location>
        <begin position="98"/>
        <end position="119"/>
    </location>
</feature>
<dbReference type="InterPro" id="IPR009597">
    <property type="entry name" value="DUF1206"/>
</dbReference>
<evidence type="ECO:0000256" key="1">
    <source>
        <dbReference type="SAM" id="Phobius"/>
    </source>
</evidence>
<keyword evidence="1" id="KW-1133">Transmembrane helix</keyword>
<evidence type="ECO:0000259" key="2">
    <source>
        <dbReference type="Pfam" id="PF06724"/>
    </source>
</evidence>
<feature type="domain" description="DUF1206" evidence="2">
    <location>
        <begin position="16"/>
        <end position="82"/>
    </location>
</feature>
<keyword evidence="1" id="KW-0472">Membrane</keyword>